<gene>
    <name evidence="1" type="ORF">GT409_11545</name>
</gene>
<name>A0A6P1MEL8_9BACT</name>
<dbReference type="Proteomes" id="UP000464954">
    <property type="component" value="Chromosome"/>
</dbReference>
<evidence type="ECO:0008006" key="3">
    <source>
        <dbReference type="Google" id="ProtNLM"/>
    </source>
</evidence>
<evidence type="ECO:0000313" key="1">
    <source>
        <dbReference type="EMBL" id="QHI70056.1"/>
    </source>
</evidence>
<sequence>MKHLPIFASAVAILTGCTHPLTVKNLNNYKNPSVIALQERLRLGIRPTAPDLQGHRLIHQVSRDLLKYNAESSTAVDDDNTYIDVIADISIVPEYKGSGWNFWVDFPGFLIWTPAWHGYNYQANYDIDVRLNDAKTGKLINTIFVPVRLDVKHADISRTWTTGAGYPTLGLAPLIGGLVTMNYDPTVTPLVNQEVDPIVSDYIAQQIALTLHYYKSAPRDRLEKLEQLKNDDIISEPEYKTQRRKIIDSL</sequence>
<evidence type="ECO:0000313" key="2">
    <source>
        <dbReference type="Proteomes" id="UP000464954"/>
    </source>
</evidence>
<proteinExistence type="predicted"/>
<keyword evidence="2" id="KW-1185">Reference proteome</keyword>
<protein>
    <recommendedName>
        <fullName evidence="3">Lipoprotein</fullName>
    </recommendedName>
</protein>
<dbReference type="PROSITE" id="PS51257">
    <property type="entry name" value="PROKAR_LIPOPROTEIN"/>
    <property type="match status" value="1"/>
</dbReference>
<dbReference type="KEGG" id="taer:GT409_11545"/>
<dbReference type="EMBL" id="CP047593">
    <property type="protein sequence ID" value="QHI70056.1"/>
    <property type="molecule type" value="Genomic_DNA"/>
</dbReference>
<dbReference type="AlphaFoldDB" id="A0A6P1MEL8"/>
<reference evidence="1 2" key="1">
    <citation type="submission" date="2020-01" db="EMBL/GenBank/DDBJ databases">
        <title>Ponticoccus aerotolerans gen. nov., sp. nov., an anaerobic bacterium and proposal of Ponticoccusceae fam. nov., Ponticoccusles ord. nov. and Ponticoccuse classis nov. in the phylum Kiritimatiellaeota.</title>
        <authorList>
            <person name="Zhou L.Y."/>
            <person name="Du Z.J."/>
        </authorList>
    </citation>
    <scope>NUCLEOTIDE SEQUENCE [LARGE SCALE GENOMIC DNA]</scope>
    <source>
        <strain evidence="1 2">S-5007</strain>
    </source>
</reference>
<dbReference type="RefSeq" id="WP_160629235.1">
    <property type="nucleotide sequence ID" value="NZ_CP047593.1"/>
</dbReference>
<accession>A0A6P1MEL8</accession>
<organism evidence="1 2">
    <name type="scientific">Tichowtungia aerotolerans</name>
    <dbReference type="NCBI Taxonomy" id="2697043"/>
    <lineage>
        <taxon>Bacteria</taxon>
        <taxon>Pseudomonadati</taxon>
        <taxon>Kiritimatiellota</taxon>
        <taxon>Tichowtungiia</taxon>
        <taxon>Tichowtungiales</taxon>
        <taxon>Tichowtungiaceae</taxon>
        <taxon>Tichowtungia</taxon>
    </lineage>
</organism>